<organism evidence="1 2">
    <name type="scientific">Ambrosiozyma monospora</name>
    <name type="common">Yeast</name>
    <name type="synonym">Endomycopsis monosporus</name>
    <dbReference type="NCBI Taxonomy" id="43982"/>
    <lineage>
        <taxon>Eukaryota</taxon>
        <taxon>Fungi</taxon>
        <taxon>Dikarya</taxon>
        <taxon>Ascomycota</taxon>
        <taxon>Saccharomycotina</taxon>
        <taxon>Pichiomycetes</taxon>
        <taxon>Pichiales</taxon>
        <taxon>Pichiaceae</taxon>
        <taxon>Ambrosiozyma</taxon>
    </lineage>
</organism>
<evidence type="ECO:0000313" key="2">
    <source>
        <dbReference type="Proteomes" id="UP001165064"/>
    </source>
</evidence>
<proteinExistence type="predicted"/>
<comment type="caution">
    <text evidence="1">The sequence shown here is derived from an EMBL/GenBank/DDBJ whole genome shotgun (WGS) entry which is preliminary data.</text>
</comment>
<sequence length="303" mass="33472">MGGEIQFTLALTTTVKITQLAGYDKLDSKLLSSNSMGNSNNDFLSRVSMSSSSSNNIIGSTKLDNDVDDDGLDPELSLVEEKRRLFWSIYSADKWFASFADLPPMITLDTNYGIFTQLPSNSSILKIDDNLLNSDLISASAPVANDGNSGNRDVNDGLFLHEALAKLEENCVLLDMKSAASRAVILTVFERSIKWCHMFLMTADINSLEIVQKIDHDLKEMVSKFEKLLGSLFFLELEVEPMIMVVVSSSIASTYHCILEKFAGFFEQQMKQHSQGNPTPITSIPSFDIPGKPRPVNNLGSTH</sequence>
<name>A0ACB5TCJ2_AMBMO</name>
<evidence type="ECO:0000313" key="1">
    <source>
        <dbReference type="EMBL" id="GME85724.1"/>
    </source>
</evidence>
<protein>
    <submittedName>
        <fullName evidence="1">Unnamed protein product</fullName>
    </submittedName>
</protein>
<dbReference type="EMBL" id="BSXS01006588">
    <property type="protein sequence ID" value="GME85724.1"/>
    <property type="molecule type" value="Genomic_DNA"/>
</dbReference>
<accession>A0ACB5TCJ2</accession>
<reference evidence="1" key="1">
    <citation type="submission" date="2023-04" db="EMBL/GenBank/DDBJ databases">
        <title>Ambrosiozyma monospora NBRC 10751.</title>
        <authorList>
            <person name="Ichikawa N."/>
            <person name="Sato H."/>
            <person name="Tonouchi N."/>
        </authorList>
    </citation>
    <scope>NUCLEOTIDE SEQUENCE</scope>
    <source>
        <strain evidence="1">NBRC 10751</strain>
    </source>
</reference>
<dbReference type="Proteomes" id="UP001165064">
    <property type="component" value="Unassembled WGS sequence"/>
</dbReference>
<keyword evidence="2" id="KW-1185">Reference proteome</keyword>
<gene>
    <name evidence="1" type="ORF">Amon02_000775500</name>
</gene>